<dbReference type="AlphaFoldDB" id="A0A6C1B064"/>
<evidence type="ECO:0000313" key="3">
    <source>
        <dbReference type="Proteomes" id="UP000501991"/>
    </source>
</evidence>
<evidence type="ECO:0000313" key="2">
    <source>
        <dbReference type="EMBL" id="QID16996.1"/>
    </source>
</evidence>
<name>A0A6C1B064_9RHOO</name>
<dbReference type="RefSeq" id="WP_173764162.1">
    <property type="nucleotide sequence ID" value="NZ_CP048836.1"/>
</dbReference>
<feature type="transmembrane region" description="Helical" evidence="1">
    <location>
        <begin position="142"/>
        <end position="166"/>
    </location>
</feature>
<keyword evidence="1" id="KW-1133">Transmembrane helix</keyword>
<evidence type="ECO:0000256" key="1">
    <source>
        <dbReference type="SAM" id="Phobius"/>
    </source>
</evidence>
<evidence type="ECO:0008006" key="4">
    <source>
        <dbReference type="Google" id="ProtNLM"/>
    </source>
</evidence>
<reference evidence="2 3" key="1">
    <citation type="submission" date="2020-02" db="EMBL/GenBank/DDBJ databases">
        <title>Nitrogenibacter mangrovi gen. nov., sp. nov. isolated from mangrove sediment, a denitrifying betaproteobacterium.</title>
        <authorList>
            <person name="Liao H."/>
            <person name="Tian Y."/>
        </authorList>
    </citation>
    <scope>NUCLEOTIDE SEQUENCE [LARGE SCALE GENOMIC DNA]</scope>
    <source>
        <strain evidence="2 3">M9-3-2</strain>
    </source>
</reference>
<dbReference type="Proteomes" id="UP000501991">
    <property type="component" value="Chromosome"/>
</dbReference>
<proteinExistence type="predicted"/>
<keyword evidence="3" id="KW-1185">Reference proteome</keyword>
<feature type="transmembrane region" description="Helical" evidence="1">
    <location>
        <begin position="99"/>
        <end position="121"/>
    </location>
</feature>
<keyword evidence="1" id="KW-0812">Transmembrane</keyword>
<dbReference type="KEGG" id="azq:G3580_04670"/>
<gene>
    <name evidence="2" type="ORF">G3580_04670</name>
</gene>
<protein>
    <recommendedName>
        <fullName evidence="4">Polysaccharide biosynthesis protein</fullName>
    </recommendedName>
</protein>
<keyword evidence="1" id="KW-0472">Membrane</keyword>
<feature type="transmembrane region" description="Helical" evidence="1">
    <location>
        <begin position="45"/>
        <end position="63"/>
    </location>
</feature>
<feature type="transmembrane region" description="Helical" evidence="1">
    <location>
        <begin position="15"/>
        <end position="39"/>
    </location>
</feature>
<dbReference type="EMBL" id="CP048836">
    <property type="protein sequence ID" value="QID16996.1"/>
    <property type="molecule type" value="Genomic_DNA"/>
</dbReference>
<accession>A0A6C1B064</accession>
<sequence>MLLIEHLNGGMRHKIYLLFPLAVLFNSFSMTALLLAFGLAGRSEAAADIGLVQAASLALFFAFSANGRNVVLAASDAGAQGVASSLILTRLALMVPLAAATYFLSVSIGGTATILSLVLIARRASEWIGEIALARHEVVGNVRAASLTVVAESCSLLACLIGTLFFDLELTMSALPWALVPLIAVRGGDSSSAANRWAYVPCSRISVLRASSAQVFSFFDFP</sequence>
<organism evidence="2 3">
    <name type="scientific">Nitrogeniibacter mangrovi</name>
    <dbReference type="NCBI Taxonomy" id="2016596"/>
    <lineage>
        <taxon>Bacteria</taxon>
        <taxon>Pseudomonadati</taxon>
        <taxon>Pseudomonadota</taxon>
        <taxon>Betaproteobacteria</taxon>
        <taxon>Rhodocyclales</taxon>
        <taxon>Zoogloeaceae</taxon>
        <taxon>Nitrogeniibacter</taxon>
    </lineage>
</organism>